<feature type="domain" description="Cytochrome c" evidence="6">
    <location>
        <begin position="695"/>
        <end position="804"/>
    </location>
</feature>
<dbReference type="PANTHER" id="PTHR35008:SF8">
    <property type="entry name" value="ALCOHOL DEHYDROGENASE CYTOCHROME C SUBUNIT"/>
    <property type="match status" value="1"/>
</dbReference>
<evidence type="ECO:0000313" key="7">
    <source>
        <dbReference type="EMBL" id="MBC2770438.1"/>
    </source>
</evidence>
<dbReference type="Pfam" id="PF13442">
    <property type="entry name" value="Cytochrome_CBB3"/>
    <property type="match status" value="1"/>
</dbReference>
<dbReference type="Pfam" id="PF00034">
    <property type="entry name" value="Cytochrom_C"/>
    <property type="match status" value="1"/>
</dbReference>
<dbReference type="Gene3D" id="1.10.760.10">
    <property type="entry name" value="Cytochrome c-like domain"/>
    <property type="match status" value="3"/>
</dbReference>
<dbReference type="SUPFAM" id="SSF54665">
    <property type="entry name" value="CO dehydrogenase molybdoprotein N-domain-like"/>
    <property type="match status" value="1"/>
</dbReference>
<proteinExistence type="predicted"/>
<evidence type="ECO:0000256" key="5">
    <source>
        <dbReference type="SAM" id="MobiDB-lite"/>
    </source>
</evidence>
<sequence length="941" mass="99863">MTVPANTQSQHNPNLARHVGHHDLALPGAGDLLHGTVLRPPDMRWNGHAYCGPVLQHIQVDPARHVPGVVDIVIRHNFVAVIASQPSQAAHARAQIQAQWRNAEPQRNAQLPNAGQSDATPPPAAPSTTLSYTWVNTPDDAPVWAIARHTSTGLTIWASTGRANQLRAEIASLCGLPAEQITLVANGLPGEGYDTAVDAALLAFGRGKPVRVQHDTTAAPTKITLELQADRTPASQYIERANIANARRPSVAALLCGVEHQYAGTIAQSNALYGIPVSQQSAGNAYSIGPANDTPTAASVFARESFFDELCALQNHDPVQARLDTITDPSGKALIESVAQQAGWFDQPQPGAGKGFACAQIIDNEQDPPQTVWSAWVAEVAVSGNAIDITRLTVGHTASSLASASDTDKIENQVRDTARGLLGAPDTFDQWADANANTAGALTLPEVSVVPQQSAVGTPLAWHPNAQLPAAAAIANAIYKATGTRIRQAPFSANSLLSSTETTENKRNKRWAYGLLGGIAAGAAGLVLTALPLRGAIAPVAVDTSIYSAAAIERGRLVALAGDCMVCHTAEGGIENTGGRALDTPFGTVYTTNITPDPKTGIGNWSYAAFERAMREGIHRDGRHLYPVFPYTAFAKISDADMQSLYAYLMTREPVSATPPKTELAFPYNARPLMAGWNTLFHKNEVYQPDPTQSTLWNRGAYLVQGAGHCTACHSPRNSMGAEKSGAENFLAGGFADGWEAPALNALSKAPIAWTEDTLFDYLRTGYSSVHGVASGPMGPVVQNLAQLPEADVRAMAHYLAAINPPPASAEPSALTAAKLEEASRSNVGVMTLPGEALFEGACAVCHDAREGPPLFGARPSLALNTNLHSDHPDNVIQVLMHGIDDPTGQGLGYMPGFKDSLNDAQIRELIEYMRARFAPGKPQWQGLDDKISSIRQMHGH</sequence>
<dbReference type="GO" id="GO:0046872">
    <property type="term" value="F:metal ion binding"/>
    <property type="evidence" value="ECO:0007669"/>
    <property type="project" value="UniProtKB-KW"/>
</dbReference>
<dbReference type="GO" id="GO:0016491">
    <property type="term" value="F:oxidoreductase activity"/>
    <property type="evidence" value="ECO:0007669"/>
    <property type="project" value="InterPro"/>
</dbReference>
<feature type="domain" description="Cytochrome c" evidence="6">
    <location>
        <begin position="550"/>
        <end position="653"/>
    </location>
</feature>
<gene>
    <name evidence="7" type="ORF">GTU67_11020</name>
</gene>
<evidence type="ECO:0000259" key="6">
    <source>
        <dbReference type="PROSITE" id="PS51007"/>
    </source>
</evidence>
<keyword evidence="8" id="KW-1185">Reference proteome</keyword>
<evidence type="ECO:0000256" key="1">
    <source>
        <dbReference type="ARBA" id="ARBA00022617"/>
    </source>
</evidence>
<comment type="caution">
    <text evidence="7">The sequence shown here is derived from an EMBL/GenBank/DDBJ whole genome shotgun (WGS) entry which is preliminary data.</text>
</comment>
<dbReference type="RefSeq" id="WP_185780116.1">
    <property type="nucleotide sequence ID" value="NZ_JACJUU010000008.1"/>
</dbReference>
<name>A0A842HS20_9BURK</name>
<organism evidence="7 8">
    <name type="scientific">Pusillimonas minor</name>
    <dbReference type="NCBI Taxonomy" id="2697024"/>
    <lineage>
        <taxon>Bacteria</taxon>
        <taxon>Pseudomonadati</taxon>
        <taxon>Pseudomonadota</taxon>
        <taxon>Betaproteobacteria</taxon>
        <taxon>Burkholderiales</taxon>
        <taxon>Alcaligenaceae</taxon>
        <taxon>Pusillimonas</taxon>
    </lineage>
</organism>
<evidence type="ECO:0000256" key="2">
    <source>
        <dbReference type="ARBA" id="ARBA00022723"/>
    </source>
</evidence>
<dbReference type="Proteomes" id="UP000545386">
    <property type="component" value="Unassembled WGS sequence"/>
</dbReference>
<dbReference type="Gene3D" id="3.30.365.10">
    <property type="entry name" value="Aldehyde oxidase/xanthine dehydrogenase, molybdopterin binding domain"/>
    <property type="match status" value="1"/>
</dbReference>
<dbReference type="SUPFAM" id="SSF56003">
    <property type="entry name" value="Molybdenum cofactor-binding domain"/>
    <property type="match status" value="1"/>
</dbReference>
<dbReference type="InterPro" id="IPR009056">
    <property type="entry name" value="Cyt_c-like_dom"/>
</dbReference>
<keyword evidence="3 4" id="KW-0408">Iron</keyword>
<dbReference type="InterPro" id="IPR037165">
    <property type="entry name" value="AldOxase/xan_DH_Mopterin-bd_sf"/>
</dbReference>
<dbReference type="PANTHER" id="PTHR35008">
    <property type="entry name" value="BLL4482 PROTEIN-RELATED"/>
    <property type="match status" value="1"/>
</dbReference>
<dbReference type="InterPro" id="IPR036909">
    <property type="entry name" value="Cyt_c-like_dom_sf"/>
</dbReference>
<dbReference type="GO" id="GO:0020037">
    <property type="term" value="F:heme binding"/>
    <property type="evidence" value="ECO:0007669"/>
    <property type="project" value="InterPro"/>
</dbReference>
<evidence type="ECO:0000256" key="3">
    <source>
        <dbReference type="ARBA" id="ARBA00023004"/>
    </source>
</evidence>
<accession>A0A842HS20</accession>
<dbReference type="AlphaFoldDB" id="A0A842HS20"/>
<dbReference type="InterPro" id="IPR051459">
    <property type="entry name" value="Cytochrome_c-type_DH"/>
</dbReference>
<dbReference type="InterPro" id="IPR036856">
    <property type="entry name" value="Ald_Oxase/Xan_DH_a/b_sf"/>
</dbReference>
<reference evidence="7 8" key="1">
    <citation type="submission" date="2020-08" db="EMBL/GenBank/DDBJ databases">
        <title>Paraeoetvoesia sp. YC-7-48 draft genome sequence.</title>
        <authorList>
            <person name="Yao L."/>
        </authorList>
    </citation>
    <scope>NUCLEOTIDE SEQUENCE [LARGE SCALE GENOMIC DNA]</scope>
    <source>
        <strain evidence="8">YC-7-48</strain>
    </source>
</reference>
<dbReference type="GO" id="GO:0009055">
    <property type="term" value="F:electron transfer activity"/>
    <property type="evidence" value="ECO:0007669"/>
    <property type="project" value="InterPro"/>
</dbReference>
<keyword evidence="2 4" id="KW-0479">Metal-binding</keyword>
<evidence type="ECO:0000256" key="4">
    <source>
        <dbReference type="PROSITE-ProRule" id="PRU00433"/>
    </source>
</evidence>
<feature type="compositionally biased region" description="Polar residues" evidence="5">
    <location>
        <begin position="109"/>
        <end position="118"/>
    </location>
</feature>
<evidence type="ECO:0000313" key="8">
    <source>
        <dbReference type="Proteomes" id="UP000545386"/>
    </source>
</evidence>
<keyword evidence="1 4" id="KW-0349">Heme</keyword>
<dbReference type="SUPFAM" id="SSF46626">
    <property type="entry name" value="Cytochrome c"/>
    <property type="match status" value="3"/>
</dbReference>
<protein>
    <submittedName>
        <fullName evidence="7">C-type cytochrome</fullName>
    </submittedName>
</protein>
<feature type="region of interest" description="Disordered" evidence="5">
    <location>
        <begin position="109"/>
        <end position="128"/>
    </location>
</feature>
<dbReference type="EMBL" id="JACJUU010000008">
    <property type="protein sequence ID" value="MBC2770438.1"/>
    <property type="molecule type" value="Genomic_DNA"/>
</dbReference>
<feature type="domain" description="Cytochrome c" evidence="6">
    <location>
        <begin position="830"/>
        <end position="918"/>
    </location>
</feature>
<dbReference type="PROSITE" id="PS51007">
    <property type="entry name" value="CYTC"/>
    <property type="match status" value="3"/>
</dbReference>